<dbReference type="PANTHER" id="PTHR47712:SF3">
    <property type="entry name" value="F-BOX DOMAIN-CONTAINING PROTEIN"/>
    <property type="match status" value="1"/>
</dbReference>
<dbReference type="Proteomes" id="UP000826271">
    <property type="component" value="Unassembled WGS sequence"/>
</dbReference>
<gene>
    <name evidence="2" type="ORF">BUALT_Bualt02G0194400</name>
</gene>
<dbReference type="InterPro" id="IPR015915">
    <property type="entry name" value="Kelch-typ_b-propeller"/>
</dbReference>
<evidence type="ECO:0000313" key="3">
    <source>
        <dbReference type="Proteomes" id="UP000826271"/>
    </source>
</evidence>
<dbReference type="InterPro" id="IPR001810">
    <property type="entry name" value="F-box_dom"/>
</dbReference>
<dbReference type="PANTHER" id="PTHR47712">
    <property type="entry name" value="OS09G0555300 PROTEIN"/>
    <property type="match status" value="1"/>
</dbReference>
<proteinExistence type="predicted"/>
<feature type="domain" description="F-box" evidence="1">
    <location>
        <begin position="27"/>
        <end position="67"/>
    </location>
</feature>
<dbReference type="Gene3D" id="2.120.10.80">
    <property type="entry name" value="Kelch-type beta propeller"/>
    <property type="match status" value="1"/>
</dbReference>
<evidence type="ECO:0000259" key="1">
    <source>
        <dbReference type="SMART" id="SM00256"/>
    </source>
</evidence>
<protein>
    <recommendedName>
        <fullName evidence="1">F-box domain-containing protein</fullName>
    </recommendedName>
</protein>
<dbReference type="SMART" id="SM00256">
    <property type="entry name" value="FBOX"/>
    <property type="match status" value="1"/>
</dbReference>
<evidence type="ECO:0000313" key="2">
    <source>
        <dbReference type="EMBL" id="KAG8389102.1"/>
    </source>
</evidence>
<dbReference type="SUPFAM" id="SSF81383">
    <property type="entry name" value="F-box domain"/>
    <property type="match status" value="1"/>
</dbReference>
<accession>A0AAV6YA75</accession>
<reference evidence="2" key="1">
    <citation type="submission" date="2019-10" db="EMBL/GenBank/DDBJ databases">
        <authorList>
            <person name="Zhang R."/>
            <person name="Pan Y."/>
            <person name="Wang J."/>
            <person name="Ma R."/>
            <person name="Yu S."/>
        </authorList>
    </citation>
    <scope>NUCLEOTIDE SEQUENCE</scope>
    <source>
        <strain evidence="2">LA-IB0</strain>
        <tissue evidence="2">Leaf</tissue>
    </source>
</reference>
<dbReference type="EMBL" id="WHWC01000002">
    <property type="protein sequence ID" value="KAG8389102.1"/>
    <property type="molecule type" value="Genomic_DNA"/>
</dbReference>
<comment type="caution">
    <text evidence="2">The sequence shown here is derived from an EMBL/GenBank/DDBJ whole genome shotgun (WGS) entry which is preliminary data.</text>
</comment>
<dbReference type="InterPro" id="IPR036047">
    <property type="entry name" value="F-box-like_dom_sf"/>
</dbReference>
<sequence>MQEFDFRSSDREKTISMTNTSSTWDFLSPDLTELILSYLPIPSIISATSVCKLWNYIIHSHSFITRKSISARSFPWFVLSSQHKCFSENNQLFAFDPESNHWVKLPNTTFLSKNSFSISNEFLFTTCQTSPVRFSGCNSRIGGLEDIQTPLPEVFRPGNSSKLLSSALFNRKIYLLGIYSNFISSFDLEKHLWSNVQTLRPPGVMFSYLISCQIGLVFAGLCSVQDYYEFNLWRIDEKTLEFSEIGIMPCDLLSGFLDGERDGNFGRLKCVGSGNVVYVFDDEYPWNHPICVCEFSGSGKCSWRRIMNLPGPVNKLDKFISSCSYVSVLDVLGNATD</sequence>
<name>A0AAV6YA75_9LAMI</name>
<dbReference type="SUPFAM" id="SSF117281">
    <property type="entry name" value="Kelch motif"/>
    <property type="match status" value="1"/>
</dbReference>
<organism evidence="2 3">
    <name type="scientific">Buddleja alternifolia</name>
    <dbReference type="NCBI Taxonomy" id="168488"/>
    <lineage>
        <taxon>Eukaryota</taxon>
        <taxon>Viridiplantae</taxon>
        <taxon>Streptophyta</taxon>
        <taxon>Embryophyta</taxon>
        <taxon>Tracheophyta</taxon>
        <taxon>Spermatophyta</taxon>
        <taxon>Magnoliopsida</taxon>
        <taxon>eudicotyledons</taxon>
        <taxon>Gunneridae</taxon>
        <taxon>Pentapetalae</taxon>
        <taxon>asterids</taxon>
        <taxon>lamiids</taxon>
        <taxon>Lamiales</taxon>
        <taxon>Scrophulariaceae</taxon>
        <taxon>Buddlejeae</taxon>
        <taxon>Buddleja</taxon>
    </lineage>
</organism>
<dbReference type="Gene3D" id="1.20.1280.50">
    <property type="match status" value="1"/>
</dbReference>
<keyword evidence="3" id="KW-1185">Reference proteome</keyword>
<dbReference type="Pfam" id="PF00646">
    <property type="entry name" value="F-box"/>
    <property type="match status" value="1"/>
</dbReference>
<dbReference type="AlphaFoldDB" id="A0AAV6YA75"/>